<dbReference type="Gene3D" id="3.30.450.40">
    <property type="match status" value="1"/>
</dbReference>
<dbReference type="SUPFAM" id="SSF55781">
    <property type="entry name" value="GAF domain-like"/>
    <property type="match status" value="1"/>
</dbReference>
<dbReference type="Pfam" id="PF01590">
    <property type="entry name" value="GAF"/>
    <property type="match status" value="1"/>
</dbReference>
<dbReference type="RefSeq" id="WP_011532864.1">
    <property type="nucleotide sequence ID" value="NZ_CP132921.1"/>
</dbReference>
<reference evidence="3 4" key="1">
    <citation type="submission" date="2023-08" db="EMBL/GenBank/DDBJ databases">
        <title>Complete Genome Sequence of Pseudomonas entomophila TVIN A01.</title>
        <authorList>
            <person name="Shelke T."/>
            <person name="Mahar N.S."/>
            <person name="Gupta I."/>
            <person name="Gupta V."/>
        </authorList>
    </citation>
    <scope>NUCLEOTIDE SEQUENCE [LARGE SCALE GENOMIC DNA]</scope>
    <source>
        <strain evidence="3 4">TVIN-A01</strain>
    </source>
</reference>
<feature type="transmembrane region" description="Helical" evidence="1">
    <location>
        <begin position="78"/>
        <end position="98"/>
    </location>
</feature>
<feature type="transmembrane region" description="Helical" evidence="1">
    <location>
        <begin position="6"/>
        <end position="25"/>
    </location>
</feature>
<sequence>MKDNQVFRYLVSLLSGVYAVAAAIFHKLCKFLASGVGAFLVALSGVAGAALVSIYSSTIVKQIDYVLFSGEETSLDELTVASAVSLAAVILIMLREFGLAESARRRERQLDLQHAQMGEQLTSMPPKSFLSLYAEAVKNTGLLRSISKVQLKERKADGEVLIKRMRVIMNTILSLARSWDGVSRENQAIVYRSNFMIALTSSSLKKGGSGEGGIPDILKTSKFFLHDQNYSSLIERCDGVLLLVDNQLSTSSLVADDGPDQDIQPICFPYSLRRPGVRASMANHPNIPGAPEAAASGSAQYLGQTGRIIQGWLESVDDTNPHITRDYKDRVGSYYLNRDEAQSLLAIPIKYDDRLLGVLNIYRNDSRILFNENRSDQFVTLLEPICYQLAKMLTLIVSESSGKEEAK</sequence>
<keyword evidence="1" id="KW-0472">Membrane</keyword>
<evidence type="ECO:0000313" key="3">
    <source>
        <dbReference type="EMBL" id="WMW04742.1"/>
    </source>
</evidence>
<evidence type="ECO:0000259" key="2">
    <source>
        <dbReference type="Pfam" id="PF01590"/>
    </source>
</evidence>
<feature type="transmembrane region" description="Helical" evidence="1">
    <location>
        <begin position="37"/>
        <end position="58"/>
    </location>
</feature>
<name>A0ABY9QQ45_9PSED</name>
<dbReference type="Proteomes" id="UP001183127">
    <property type="component" value="Chromosome"/>
</dbReference>
<dbReference type="EMBL" id="CP132921">
    <property type="protein sequence ID" value="WMW04742.1"/>
    <property type="molecule type" value="Genomic_DNA"/>
</dbReference>
<dbReference type="GeneID" id="51821205"/>
<dbReference type="InterPro" id="IPR029016">
    <property type="entry name" value="GAF-like_dom_sf"/>
</dbReference>
<feature type="domain" description="GAF" evidence="2">
    <location>
        <begin position="317"/>
        <end position="390"/>
    </location>
</feature>
<gene>
    <name evidence="3" type="ORF">RAH46_20755</name>
</gene>
<proteinExistence type="predicted"/>
<keyword evidence="1" id="KW-0812">Transmembrane</keyword>
<evidence type="ECO:0000313" key="4">
    <source>
        <dbReference type="Proteomes" id="UP001183127"/>
    </source>
</evidence>
<keyword evidence="4" id="KW-1185">Reference proteome</keyword>
<protein>
    <submittedName>
        <fullName evidence="3">GAF domain-containing protein</fullName>
    </submittedName>
</protein>
<organism evidence="3 4">
    <name type="scientific">Pseudomonas entomophila</name>
    <dbReference type="NCBI Taxonomy" id="312306"/>
    <lineage>
        <taxon>Bacteria</taxon>
        <taxon>Pseudomonadati</taxon>
        <taxon>Pseudomonadota</taxon>
        <taxon>Gammaproteobacteria</taxon>
        <taxon>Pseudomonadales</taxon>
        <taxon>Pseudomonadaceae</taxon>
        <taxon>Pseudomonas</taxon>
    </lineage>
</organism>
<accession>A0ABY9QQ45</accession>
<keyword evidence="1" id="KW-1133">Transmembrane helix</keyword>
<dbReference type="InterPro" id="IPR003018">
    <property type="entry name" value="GAF"/>
</dbReference>
<evidence type="ECO:0000256" key="1">
    <source>
        <dbReference type="SAM" id="Phobius"/>
    </source>
</evidence>